<keyword evidence="2" id="KW-0812">Transmembrane</keyword>
<dbReference type="InterPro" id="IPR007383">
    <property type="entry name" value="DUF445"/>
</dbReference>
<dbReference type="Pfam" id="PF04286">
    <property type="entry name" value="DUF445"/>
    <property type="match status" value="1"/>
</dbReference>
<feature type="transmembrane region" description="Helical" evidence="2">
    <location>
        <begin position="416"/>
        <end position="436"/>
    </location>
</feature>
<feature type="compositionally biased region" description="Low complexity" evidence="1">
    <location>
        <begin position="1"/>
        <end position="20"/>
    </location>
</feature>
<dbReference type="AlphaFoldDB" id="A0A2N6PGC1"/>
<sequence length="437" mass="47772">MTHSPTTSAAAGSTGPTAPARIDDTFGDLERARALRKMRQLATALLVLAACIFVLTHIFTDLTGVWGFVARGSEAAMIGAIADWFAVTALFRHPLGLPIPHTAIIPRKKDVLGASMSNFVAANFLTSVTVAAKIRNAQVTARIGGWLKEPGNQEIVVTRAGQGLEYVLRRVDDDAIEALTREVLVPKLVDTHKSPVLGRLVQEIVQDGAHHRLVDLVVGEAYTWLAANPQVIDDVVAQKAPDWVPAFVNEGVARRLRREVLEWISDVRDNRYHKARQALDRWLLELAANLREDTSIAERAENVIDDLLREEGVVQAVLDVWASLKRLLRGAVLDTSGEVHQRLRALLDQTATRMVEDAEFSAAIDNRLAITVGDLAESFGPEIASVISDTIAGWDAKEASERIELYVGKDLQYIRINGTVIGALVGLFLHGVILLLP</sequence>
<feature type="transmembrane region" description="Helical" evidence="2">
    <location>
        <begin position="65"/>
        <end position="91"/>
    </location>
</feature>
<keyword evidence="4" id="KW-1185">Reference proteome</keyword>
<keyword evidence="2" id="KW-1133">Transmembrane helix</keyword>
<evidence type="ECO:0000256" key="2">
    <source>
        <dbReference type="SAM" id="Phobius"/>
    </source>
</evidence>
<dbReference type="PANTHER" id="PTHR38442">
    <property type="entry name" value="INNER MEMBRANE PROTEIN-RELATED"/>
    <property type="match status" value="1"/>
</dbReference>
<organism evidence="3 4">
    <name type="scientific">Brevibacterium luteolum</name>
    <dbReference type="NCBI Taxonomy" id="199591"/>
    <lineage>
        <taxon>Bacteria</taxon>
        <taxon>Bacillati</taxon>
        <taxon>Actinomycetota</taxon>
        <taxon>Actinomycetes</taxon>
        <taxon>Micrococcales</taxon>
        <taxon>Brevibacteriaceae</taxon>
        <taxon>Brevibacterium</taxon>
    </lineage>
</organism>
<evidence type="ECO:0000313" key="3">
    <source>
        <dbReference type="EMBL" id="PMB97732.1"/>
    </source>
</evidence>
<dbReference type="RefSeq" id="WP_102162488.1">
    <property type="nucleotide sequence ID" value="NZ_PNFZ01000005.1"/>
</dbReference>
<protein>
    <submittedName>
        <fullName evidence="3">DUF445 domain-containing protein</fullName>
    </submittedName>
</protein>
<name>A0A2N6PGC1_9MICO</name>
<dbReference type="PANTHER" id="PTHR38442:SF1">
    <property type="entry name" value="INNER MEMBRANE PROTEIN"/>
    <property type="match status" value="1"/>
</dbReference>
<evidence type="ECO:0000256" key="1">
    <source>
        <dbReference type="SAM" id="MobiDB-lite"/>
    </source>
</evidence>
<dbReference type="EMBL" id="PNFZ01000005">
    <property type="protein sequence ID" value="PMB97732.1"/>
    <property type="molecule type" value="Genomic_DNA"/>
</dbReference>
<accession>A0A2N6PGC1</accession>
<feature type="region of interest" description="Disordered" evidence="1">
    <location>
        <begin position="1"/>
        <end position="23"/>
    </location>
</feature>
<feature type="transmembrane region" description="Helical" evidence="2">
    <location>
        <begin position="41"/>
        <end position="59"/>
    </location>
</feature>
<dbReference type="OrthoDB" id="9769590at2"/>
<dbReference type="Proteomes" id="UP000235703">
    <property type="component" value="Unassembled WGS sequence"/>
</dbReference>
<dbReference type="GO" id="GO:0005886">
    <property type="term" value="C:plasma membrane"/>
    <property type="evidence" value="ECO:0007669"/>
    <property type="project" value="TreeGrafter"/>
</dbReference>
<gene>
    <name evidence="3" type="ORF">CJ198_10065</name>
</gene>
<proteinExistence type="predicted"/>
<keyword evidence="2" id="KW-0472">Membrane</keyword>
<comment type="caution">
    <text evidence="3">The sequence shown here is derived from an EMBL/GenBank/DDBJ whole genome shotgun (WGS) entry which is preliminary data.</text>
</comment>
<reference evidence="3 4" key="1">
    <citation type="submission" date="2017-09" db="EMBL/GenBank/DDBJ databases">
        <title>Bacterial strain isolated from the female urinary microbiota.</title>
        <authorList>
            <person name="Thomas-White K."/>
            <person name="Kumar N."/>
            <person name="Forster S."/>
            <person name="Putonti C."/>
            <person name="Lawley T."/>
            <person name="Wolfe A.J."/>
        </authorList>
    </citation>
    <scope>NUCLEOTIDE SEQUENCE [LARGE SCALE GENOMIC DNA]</scope>
    <source>
        <strain evidence="3 4">UMB0680</strain>
    </source>
</reference>
<evidence type="ECO:0000313" key="4">
    <source>
        <dbReference type="Proteomes" id="UP000235703"/>
    </source>
</evidence>